<feature type="non-terminal residue" evidence="2">
    <location>
        <position position="47"/>
    </location>
</feature>
<sequence>MKKRNSKTEAQARNKKLVEKASTAKSGNVQRKLKTQQESSESGKTDP</sequence>
<evidence type="ECO:0000313" key="3">
    <source>
        <dbReference type="Proteomes" id="UP000265520"/>
    </source>
</evidence>
<evidence type="ECO:0000313" key="2">
    <source>
        <dbReference type="EMBL" id="MCI89204.1"/>
    </source>
</evidence>
<dbReference type="EMBL" id="LXQA011213779">
    <property type="protein sequence ID" value="MCI89204.1"/>
    <property type="molecule type" value="Genomic_DNA"/>
</dbReference>
<protein>
    <submittedName>
        <fullName evidence="2">Uncharacterized protein</fullName>
    </submittedName>
</protein>
<name>A0A392VLE2_9FABA</name>
<accession>A0A392VLE2</accession>
<comment type="caution">
    <text evidence="2">The sequence shown here is derived from an EMBL/GenBank/DDBJ whole genome shotgun (WGS) entry which is preliminary data.</text>
</comment>
<feature type="region of interest" description="Disordered" evidence="1">
    <location>
        <begin position="1"/>
        <end position="47"/>
    </location>
</feature>
<dbReference type="Proteomes" id="UP000265520">
    <property type="component" value="Unassembled WGS sequence"/>
</dbReference>
<dbReference type="AlphaFoldDB" id="A0A392VLE2"/>
<organism evidence="2 3">
    <name type="scientific">Trifolium medium</name>
    <dbReference type="NCBI Taxonomy" id="97028"/>
    <lineage>
        <taxon>Eukaryota</taxon>
        <taxon>Viridiplantae</taxon>
        <taxon>Streptophyta</taxon>
        <taxon>Embryophyta</taxon>
        <taxon>Tracheophyta</taxon>
        <taxon>Spermatophyta</taxon>
        <taxon>Magnoliopsida</taxon>
        <taxon>eudicotyledons</taxon>
        <taxon>Gunneridae</taxon>
        <taxon>Pentapetalae</taxon>
        <taxon>rosids</taxon>
        <taxon>fabids</taxon>
        <taxon>Fabales</taxon>
        <taxon>Fabaceae</taxon>
        <taxon>Papilionoideae</taxon>
        <taxon>50 kb inversion clade</taxon>
        <taxon>NPAAA clade</taxon>
        <taxon>Hologalegina</taxon>
        <taxon>IRL clade</taxon>
        <taxon>Trifolieae</taxon>
        <taxon>Trifolium</taxon>
    </lineage>
</organism>
<keyword evidence="3" id="KW-1185">Reference proteome</keyword>
<reference evidence="2 3" key="1">
    <citation type="journal article" date="2018" name="Front. Plant Sci.">
        <title>Red Clover (Trifolium pratense) and Zigzag Clover (T. medium) - A Picture of Genomic Similarities and Differences.</title>
        <authorList>
            <person name="Dluhosova J."/>
            <person name="Istvanek J."/>
            <person name="Nedelnik J."/>
            <person name="Repkova J."/>
        </authorList>
    </citation>
    <scope>NUCLEOTIDE SEQUENCE [LARGE SCALE GENOMIC DNA]</scope>
    <source>
        <strain evidence="3">cv. 10/8</strain>
        <tissue evidence="2">Leaf</tissue>
    </source>
</reference>
<proteinExistence type="predicted"/>
<feature type="compositionally biased region" description="Basic and acidic residues" evidence="1">
    <location>
        <begin position="1"/>
        <end position="19"/>
    </location>
</feature>
<evidence type="ECO:0000256" key="1">
    <source>
        <dbReference type="SAM" id="MobiDB-lite"/>
    </source>
</evidence>